<dbReference type="STRING" id="1114924.SAMN05216258_11025"/>
<proteinExistence type="predicted"/>
<evidence type="ECO:0000313" key="1">
    <source>
        <dbReference type="EMBL" id="SFI84029.1"/>
    </source>
</evidence>
<dbReference type="RefSeq" id="WP_092863066.1">
    <property type="nucleotide sequence ID" value="NZ_FOQH01000010.1"/>
</dbReference>
<dbReference type="EMBL" id="FOQH01000010">
    <property type="protein sequence ID" value="SFI84029.1"/>
    <property type="molecule type" value="Genomic_DNA"/>
</dbReference>
<accession>A0A1I3LH15</accession>
<dbReference type="AlphaFoldDB" id="A0A1I3LH15"/>
<sequence length="87" mass="9244">MPIITCAGGTFNLRNLSAGWIDYADGTYTSGSPLALSGNTDTLLPNDGATVRGIGRPLDVFYDGTDQYIRSTNLDKQPDVHILPISG</sequence>
<keyword evidence="2" id="KW-1185">Reference proteome</keyword>
<evidence type="ECO:0000313" key="2">
    <source>
        <dbReference type="Proteomes" id="UP000199377"/>
    </source>
</evidence>
<gene>
    <name evidence="1" type="ORF">SAMN05216258_11025</name>
</gene>
<dbReference type="OrthoDB" id="581140at2"/>
<reference evidence="1 2" key="1">
    <citation type="submission" date="2016-10" db="EMBL/GenBank/DDBJ databases">
        <authorList>
            <person name="de Groot N.N."/>
        </authorList>
    </citation>
    <scope>NUCLEOTIDE SEQUENCE [LARGE SCALE GENOMIC DNA]</scope>
    <source>
        <strain evidence="1 2">CGMCC 1.11030</strain>
    </source>
</reference>
<name>A0A1I3LH15_9RHOB</name>
<dbReference type="Proteomes" id="UP000199377">
    <property type="component" value="Unassembled WGS sequence"/>
</dbReference>
<organism evidence="1 2">
    <name type="scientific">Albimonas pacifica</name>
    <dbReference type="NCBI Taxonomy" id="1114924"/>
    <lineage>
        <taxon>Bacteria</taxon>
        <taxon>Pseudomonadati</taxon>
        <taxon>Pseudomonadota</taxon>
        <taxon>Alphaproteobacteria</taxon>
        <taxon>Rhodobacterales</taxon>
        <taxon>Paracoccaceae</taxon>
        <taxon>Albimonas</taxon>
    </lineage>
</organism>
<protein>
    <submittedName>
        <fullName evidence="1">Uncharacterized protein</fullName>
    </submittedName>
</protein>